<dbReference type="STRING" id="586411.SAMN05216187_10492"/>
<dbReference type="GO" id="GO:0015074">
    <property type="term" value="P:DNA integration"/>
    <property type="evidence" value="ECO:0007669"/>
    <property type="project" value="InterPro"/>
</dbReference>
<sequence>MEVLVSDLTYVKVSGKWHYICVFIDLFNREIVGHSTGPKKDSHLVSAALSAIKHDLRQVQMFHTDRGKEFDNYLIDDVLDTFGIQRSLSMKGCPYDNAVAKTTFKAMKTEFIRQYNFKSLQQLKIELFDYVNWYNNIRPHGALGYMTPKEYKQELYINCLEYC</sequence>
<dbReference type="PANTHER" id="PTHR46889:SF4">
    <property type="entry name" value="TRANSPOSASE INSO FOR INSERTION SEQUENCE ELEMENT IS911B-RELATED"/>
    <property type="match status" value="1"/>
</dbReference>
<dbReference type="PROSITE" id="PS50994">
    <property type="entry name" value="INTEGRASE"/>
    <property type="match status" value="1"/>
</dbReference>
<evidence type="ECO:0000313" key="2">
    <source>
        <dbReference type="EMBL" id="SDK01507.1"/>
    </source>
</evidence>
<dbReference type="Gene3D" id="3.30.420.10">
    <property type="entry name" value="Ribonuclease H-like superfamily/Ribonuclease H"/>
    <property type="match status" value="1"/>
</dbReference>
<name>A0A1G8YFU4_9STAP</name>
<dbReference type="InterPro" id="IPR048020">
    <property type="entry name" value="Transpos_IS3"/>
</dbReference>
<dbReference type="InterPro" id="IPR036397">
    <property type="entry name" value="RNaseH_sf"/>
</dbReference>
<reference evidence="3" key="1">
    <citation type="submission" date="2016-10" db="EMBL/GenBank/DDBJ databases">
        <authorList>
            <person name="Varghese N."/>
            <person name="Submissions S."/>
        </authorList>
    </citation>
    <scope>NUCLEOTIDE SEQUENCE [LARGE SCALE GENOMIC DNA]</scope>
    <source>
        <strain evidence="3">CGMCC 1.8911</strain>
    </source>
</reference>
<dbReference type="PANTHER" id="PTHR46889">
    <property type="entry name" value="TRANSPOSASE INSF FOR INSERTION SEQUENCE IS3B-RELATED"/>
    <property type="match status" value="1"/>
</dbReference>
<dbReference type="NCBIfam" id="NF033516">
    <property type="entry name" value="transpos_IS3"/>
    <property type="match status" value="1"/>
</dbReference>
<dbReference type="Pfam" id="PF00665">
    <property type="entry name" value="rve"/>
    <property type="match status" value="1"/>
</dbReference>
<evidence type="ECO:0000313" key="3">
    <source>
        <dbReference type="Proteomes" id="UP000242700"/>
    </source>
</evidence>
<dbReference type="InterPro" id="IPR012337">
    <property type="entry name" value="RNaseH-like_sf"/>
</dbReference>
<accession>A0A1G8YFU4</accession>
<dbReference type="InterPro" id="IPR050900">
    <property type="entry name" value="Transposase_IS3/IS150/IS904"/>
</dbReference>
<protein>
    <submittedName>
        <fullName evidence="2">Integrase core domain-containing protein</fullName>
    </submittedName>
</protein>
<proteinExistence type="predicted"/>
<feature type="domain" description="Integrase catalytic" evidence="1">
    <location>
        <begin position="1"/>
        <end position="156"/>
    </location>
</feature>
<dbReference type="Pfam" id="PF13333">
    <property type="entry name" value="rve_2"/>
    <property type="match status" value="1"/>
</dbReference>
<gene>
    <name evidence="2" type="ORF">SAMN05216187_10492</name>
</gene>
<dbReference type="EMBL" id="FNFI01000004">
    <property type="protein sequence ID" value="SDK01507.1"/>
    <property type="molecule type" value="Genomic_DNA"/>
</dbReference>
<dbReference type="SUPFAM" id="SSF53098">
    <property type="entry name" value="Ribonuclease H-like"/>
    <property type="match status" value="1"/>
</dbReference>
<dbReference type="GO" id="GO:0003676">
    <property type="term" value="F:nucleic acid binding"/>
    <property type="evidence" value="ECO:0007669"/>
    <property type="project" value="InterPro"/>
</dbReference>
<evidence type="ECO:0000259" key="1">
    <source>
        <dbReference type="PROSITE" id="PS50994"/>
    </source>
</evidence>
<dbReference type="InterPro" id="IPR001584">
    <property type="entry name" value="Integrase_cat-core"/>
</dbReference>
<organism evidence="2 3">
    <name type="scientific">Jeotgalicoccus aerolatus</name>
    <dbReference type="NCBI Taxonomy" id="709510"/>
    <lineage>
        <taxon>Bacteria</taxon>
        <taxon>Bacillati</taxon>
        <taxon>Bacillota</taxon>
        <taxon>Bacilli</taxon>
        <taxon>Bacillales</taxon>
        <taxon>Staphylococcaceae</taxon>
        <taxon>Jeotgalicoccus</taxon>
    </lineage>
</organism>
<dbReference type="AlphaFoldDB" id="A0A1G8YFU4"/>
<dbReference type="Proteomes" id="UP000242700">
    <property type="component" value="Unassembled WGS sequence"/>
</dbReference>